<feature type="DNA-binding region" description="Homeobox" evidence="6">
    <location>
        <begin position="261"/>
        <end position="320"/>
    </location>
</feature>
<keyword evidence="2 6" id="KW-0238">DNA-binding</keyword>
<dbReference type="PROSITE" id="PS00027">
    <property type="entry name" value="HOMEOBOX_1"/>
    <property type="match status" value="1"/>
</dbReference>
<keyword evidence="4 6" id="KW-0539">Nucleus</keyword>
<dbReference type="SUPFAM" id="SSF46689">
    <property type="entry name" value="Homeodomain-like"/>
    <property type="match status" value="1"/>
</dbReference>
<evidence type="ECO:0000313" key="11">
    <source>
        <dbReference type="Proteomes" id="UP000075880"/>
    </source>
</evidence>
<dbReference type="InterPro" id="IPR009057">
    <property type="entry name" value="Homeodomain-like_sf"/>
</dbReference>
<name>A0AAG5DEA1_ANOAO</name>
<dbReference type="GO" id="GO:0000981">
    <property type="term" value="F:DNA-binding transcription factor activity, RNA polymerase II-specific"/>
    <property type="evidence" value="ECO:0007669"/>
    <property type="project" value="InterPro"/>
</dbReference>
<feature type="region of interest" description="Disordered" evidence="8">
    <location>
        <begin position="18"/>
        <end position="69"/>
    </location>
</feature>
<dbReference type="InterPro" id="IPR052497">
    <property type="entry name" value="H2.0_Homeobox_TF"/>
</dbReference>
<dbReference type="InterPro" id="IPR020479">
    <property type="entry name" value="HD_metazoa"/>
</dbReference>
<evidence type="ECO:0000256" key="3">
    <source>
        <dbReference type="ARBA" id="ARBA00023155"/>
    </source>
</evidence>
<dbReference type="AlphaFoldDB" id="A0AAG5DEA1"/>
<dbReference type="CDD" id="cd00086">
    <property type="entry name" value="homeodomain"/>
    <property type="match status" value="1"/>
</dbReference>
<comment type="subcellular location">
    <subcellularLocation>
        <location evidence="1 6 7">Nucleus</location>
    </subcellularLocation>
</comment>
<evidence type="ECO:0000256" key="4">
    <source>
        <dbReference type="ARBA" id="ARBA00023242"/>
    </source>
</evidence>
<dbReference type="GO" id="GO:0005634">
    <property type="term" value="C:nucleus"/>
    <property type="evidence" value="ECO:0007669"/>
    <property type="project" value="UniProtKB-SubCell"/>
</dbReference>
<evidence type="ECO:0000256" key="8">
    <source>
        <dbReference type="SAM" id="MobiDB-lite"/>
    </source>
</evidence>
<evidence type="ECO:0000256" key="6">
    <source>
        <dbReference type="PROSITE-ProRule" id="PRU00108"/>
    </source>
</evidence>
<sequence>MCERNGSGNVLMETVHILPNERISQHTGASRSSDEDESANPKLTFGIDRLLSRRTNDRRQEADRGKSPSSYCASVRVCTKQNDTIKHSDSECCDECRGDSFSDNLPNELAVDPNTSINDQFSNKTGREGLYQPHTSECSGDFQYSGVADNYHSYGLTAAEYDRRVSKLILKPLPVRVGHGPIGCGGFPQPPGVMTTFSHAPTTYLGTASFDNGTPFSIDELNNDSSNKALLPSACSKPRSNDYAVCNTRTGGQTSLSRRKRSWSRAVFSTLQRKGLERTFQEQKYITKPDRKRLAANLGLHDAQVKVWFQNRRMKWRHTVKSTSLLSPSQDKQSEKRITDNDILSKDYRSSVAEILTLSINEDSEDIEVIID</sequence>
<dbReference type="PROSITE" id="PS50071">
    <property type="entry name" value="HOMEOBOX_2"/>
    <property type="match status" value="1"/>
</dbReference>
<accession>A0AAG5DEA1</accession>
<evidence type="ECO:0000259" key="9">
    <source>
        <dbReference type="PROSITE" id="PS50071"/>
    </source>
</evidence>
<dbReference type="InterPro" id="IPR017970">
    <property type="entry name" value="Homeobox_CS"/>
</dbReference>
<dbReference type="PANTHER" id="PTHR46808">
    <property type="entry name" value="H2.0-LIKE HOMEOBOX PROTEIN"/>
    <property type="match status" value="1"/>
</dbReference>
<keyword evidence="11" id="KW-1185">Reference proteome</keyword>
<dbReference type="PRINTS" id="PR00024">
    <property type="entry name" value="HOMEOBOX"/>
</dbReference>
<dbReference type="PANTHER" id="PTHR46808:SF1">
    <property type="entry name" value="H2.0-LIKE HOMEOBOX PROTEIN"/>
    <property type="match status" value="1"/>
</dbReference>
<evidence type="ECO:0000256" key="1">
    <source>
        <dbReference type="ARBA" id="ARBA00004123"/>
    </source>
</evidence>
<keyword evidence="3 6" id="KW-0371">Homeobox</keyword>
<reference evidence="10" key="1">
    <citation type="submission" date="2024-04" db="UniProtKB">
        <authorList>
            <consortium name="EnsemblMetazoa"/>
        </authorList>
    </citation>
    <scope>IDENTIFICATION</scope>
    <source>
        <strain evidence="10">EBRO</strain>
    </source>
</reference>
<evidence type="ECO:0000256" key="2">
    <source>
        <dbReference type="ARBA" id="ARBA00023125"/>
    </source>
</evidence>
<dbReference type="Pfam" id="PF00046">
    <property type="entry name" value="Homeodomain"/>
    <property type="match status" value="1"/>
</dbReference>
<organism evidence="10 11">
    <name type="scientific">Anopheles atroparvus</name>
    <name type="common">European mosquito</name>
    <dbReference type="NCBI Taxonomy" id="41427"/>
    <lineage>
        <taxon>Eukaryota</taxon>
        <taxon>Metazoa</taxon>
        <taxon>Ecdysozoa</taxon>
        <taxon>Arthropoda</taxon>
        <taxon>Hexapoda</taxon>
        <taxon>Insecta</taxon>
        <taxon>Pterygota</taxon>
        <taxon>Neoptera</taxon>
        <taxon>Endopterygota</taxon>
        <taxon>Diptera</taxon>
        <taxon>Nematocera</taxon>
        <taxon>Culicoidea</taxon>
        <taxon>Culicidae</taxon>
        <taxon>Anophelinae</taxon>
        <taxon>Anopheles</taxon>
    </lineage>
</organism>
<dbReference type="Proteomes" id="UP000075880">
    <property type="component" value="Unassembled WGS sequence"/>
</dbReference>
<feature type="compositionally biased region" description="Basic and acidic residues" evidence="8">
    <location>
        <begin position="50"/>
        <end position="66"/>
    </location>
</feature>
<comment type="similarity">
    <text evidence="5">Belongs to the H2.0 homeobox family.</text>
</comment>
<protein>
    <recommendedName>
        <fullName evidence="9">Homeobox domain-containing protein</fullName>
    </recommendedName>
</protein>
<dbReference type="PRINTS" id="PR00031">
    <property type="entry name" value="HTHREPRESSR"/>
</dbReference>
<dbReference type="InterPro" id="IPR001356">
    <property type="entry name" value="HD"/>
</dbReference>
<evidence type="ECO:0000256" key="5">
    <source>
        <dbReference type="ARBA" id="ARBA00038504"/>
    </source>
</evidence>
<dbReference type="SMART" id="SM00389">
    <property type="entry name" value="HOX"/>
    <property type="match status" value="1"/>
</dbReference>
<proteinExistence type="inferred from homology"/>
<dbReference type="InterPro" id="IPR000047">
    <property type="entry name" value="HTH_motif"/>
</dbReference>
<evidence type="ECO:0000313" key="10">
    <source>
        <dbReference type="EnsemblMetazoa" id="ENSAATROPP009159"/>
    </source>
</evidence>
<evidence type="ECO:0000256" key="7">
    <source>
        <dbReference type="RuleBase" id="RU000682"/>
    </source>
</evidence>
<dbReference type="Gene3D" id="1.10.10.60">
    <property type="entry name" value="Homeodomain-like"/>
    <property type="match status" value="1"/>
</dbReference>
<feature type="domain" description="Homeobox" evidence="9">
    <location>
        <begin position="259"/>
        <end position="319"/>
    </location>
</feature>
<dbReference type="EnsemblMetazoa" id="ENSAATROPT010144">
    <property type="protein sequence ID" value="ENSAATROPP009159"/>
    <property type="gene ID" value="ENSAATROPG008260"/>
</dbReference>
<dbReference type="GO" id="GO:0043565">
    <property type="term" value="F:sequence-specific DNA binding"/>
    <property type="evidence" value="ECO:0007669"/>
    <property type="project" value="TreeGrafter"/>
</dbReference>